<dbReference type="InterPro" id="IPR046358">
    <property type="entry name" value="Flagellin_C"/>
</dbReference>
<keyword evidence="1" id="KW-0975">Bacterial flagellum</keyword>
<name>A0A382FVZ5_9ZZZZ</name>
<dbReference type="Gene3D" id="1.20.1330.10">
    <property type="entry name" value="f41 fragment of flagellin, N-terminal domain"/>
    <property type="match status" value="2"/>
</dbReference>
<dbReference type="EMBL" id="UINC01052206">
    <property type="protein sequence ID" value="SVB67266.1"/>
    <property type="molecule type" value="Genomic_DNA"/>
</dbReference>
<organism evidence="4">
    <name type="scientific">marine metagenome</name>
    <dbReference type="NCBI Taxonomy" id="408172"/>
    <lineage>
        <taxon>unclassified sequences</taxon>
        <taxon>metagenomes</taxon>
        <taxon>ecological metagenomes</taxon>
    </lineage>
</organism>
<dbReference type="PANTHER" id="PTHR42792">
    <property type="entry name" value="FLAGELLIN"/>
    <property type="match status" value="1"/>
</dbReference>
<accession>A0A382FVZ5</accession>
<dbReference type="Gene3D" id="6.10.10.10">
    <property type="entry name" value="Flagellar export chaperone, C-terminal domain"/>
    <property type="match status" value="1"/>
</dbReference>
<gene>
    <name evidence="4" type="ORF">METZ01_LOCUS220120</name>
</gene>
<feature type="domain" description="Flagellin N-terminal" evidence="2">
    <location>
        <begin position="23"/>
        <end position="160"/>
    </location>
</feature>
<evidence type="ECO:0000259" key="2">
    <source>
        <dbReference type="Pfam" id="PF00669"/>
    </source>
</evidence>
<evidence type="ECO:0000313" key="4">
    <source>
        <dbReference type="EMBL" id="SVB67266.1"/>
    </source>
</evidence>
<evidence type="ECO:0000259" key="3">
    <source>
        <dbReference type="Pfam" id="PF00700"/>
    </source>
</evidence>
<dbReference type="InterPro" id="IPR001492">
    <property type="entry name" value="Flagellin"/>
</dbReference>
<dbReference type="Pfam" id="PF00700">
    <property type="entry name" value="Flagellin_C"/>
    <property type="match status" value="1"/>
</dbReference>
<dbReference type="PANTHER" id="PTHR42792:SF2">
    <property type="entry name" value="FLAGELLIN"/>
    <property type="match status" value="1"/>
</dbReference>
<dbReference type="GO" id="GO:0005198">
    <property type="term" value="F:structural molecule activity"/>
    <property type="evidence" value="ECO:0007669"/>
    <property type="project" value="InterPro"/>
</dbReference>
<protein>
    <recommendedName>
        <fullName evidence="5">Flagellin</fullName>
    </recommendedName>
</protein>
<dbReference type="AlphaFoldDB" id="A0A382FVZ5"/>
<proteinExistence type="predicted"/>
<sequence length="505" mass="53858">MILTCSENQLTRKTKEDNMSLRINHNMSAVNAHRNVVNNSSAQQKTMEKLSSGVKINRAADGPAALQISEGLRAQTAGLGQAIDNSEMAVSLMQTAEGALDEVSRALIQARQVAVHAGNEGSNDQNMLKADQQEIDNILEQINRIATSTQYGHNFLLDGSRAGNGVTTGDNLEFVVADEKAHSSGPGGYDVTIENAATRATHSGAVGLNQAIIDAGEQITVSQGGRTVNFLTQEGKTVEQTLNDLETAIDDAGLGLDLIRPYPPTTEGNAPQNITFRHKEFGSEHTFQVASNTAGLVSAVSNTSVVVDNGTDVAGKINGEETVGRGQILTGGPGADTVEGIQIRYTGETEPVGGRAGTVTFSQNSLTFQVGANPHQHSEISLKSMKTNDLGRGEKNESNFDSLSEIQVLNAEQAQDAIRVIDQAIEEVSADRGRMGAFQKNNLESNLNYLRIAHENAVSSESVIRDADMAEEMATFTRNQIMMEASTSMMAQANQNSMTVLKLVG</sequence>
<dbReference type="InterPro" id="IPR042187">
    <property type="entry name" value="Flagellin_C_sub2"/>
</dbReference>
<dbReference type="SUPFAM" id="SSF64518">
    <property type="entry name" value="Phase 1 flagellin"/>
    <property type="match status" value="1"/>
</dbReference>
<dbReference type="Pfam" id="PF00669">
    <property type="entry name" value="Flagellin_N"/>
    <property type="match status" value="1"/>
</dbReference>
<dbReference type="PRINTS" id="PR00207">
    <property type="entry name" value="FLAGELLIN"/>
</dbReference>
<dbReference type="GO" id="GO:0009288">
    <property type="term" value="C:bacterial-type flagellum"/>
    <property type="evidence" value="ECO:0007669"/>
    <property type="project" value="InterPro"/>
</dbReference>
<evidence type="ECO:0008006" key="5">
    <source>
        <dbReference type="Google" id="ProtNLM"/>
    </source>
</evidence>
<evidence type="ECO:0000256" key="1">
    <source>
        <dbReference type="ARBA" id="ARBA00023143"/>
    </source>
</evidence>
<feature type="domain" description="Flagellin C-terminal" evidence="3">
    <location>
        <begin position="419"/>
        <end position="503"/>
    </location>
</feature>
<reference evidence="4" key="1">
    <citation type="submission" date="2018-05" db="EMBL/GenBank/DDBJ databases">
        <authorList>
            <person name="Lanie J.A."/>
            <person name="Ng W.-L."/>
            <person name="Kazmierczak K.M."/>
            <person name="Andrzejewski T.M."/>
            <person name="Davidsen T.M."/>
            <person name="Wayne K.J."/>
            <person name="Tettelin H."/>
            <person name="Glass J.I."/>
            <person name="Rusch D."/>
            <person name="Podicherti R."/>
            <person name="Tsui H.-C.T."/>
            <person name="Winkler M.E."/>
        </authorList>
    </citation>
    <scope>NUCLEOTIDE SEQUENCE</scope>
</reference>
<dbReference type="InterPro" id="IPR001029">
    <property type="entry name" value="Flagellin_N"/>
</dbReference>